<dbReference type="GO" id="GO:0030313">
    <property type="term" value="C:cell envelope"/>
    <property type="evidence" value="ECO:0007669"/>
    <property type="project" value="UniProtKB-SubCell"/>
</dbReference>
<keyword evidence="3 4" id="KW-0175">Coiled coil</keyword>
<dbReference type="PANTHER" id="PTHR30469">
    <property type="entry name" value="MULTIDRUG RESISTANCE PROTEIN MDTA"/>
    <property type="match status" value="1"/>
</dbReference>
<feature type="domain" description="Multidrug resistance protein MdtA-like beta-barrel" evidence="7">
    <location>
        <begin position="228"/>
        <end position="302"/>
    </location>
</feature>
<dbReference type="PANTHER" id="PTHR30469:SF33">
    <property type="entry name" value="SLR1207 PROTEIN"/>
    <property type="match status" value="1"/>
</dbReference>
<dbReference type="Gene3D" id="2.40.50.100">
    <property type="match status" value="1"/>
</dbReference>
<evidence type="ECO:0000313" key="8">
    <source>
        <dbReference type="EMBL" id="KXO09868.1"/>
    </source>
</evidence>
<feature type="transmembrane region" description="Helical" evidence="5">
    <location>
        <begin position="12"/>
        <end position="32"/>
    </location>
</feature>
<dbReference type="SUPFAM" id="SSF111369">
    <property type="entry name" value="HlyD-like secretion proteins"/>
    <property type="match status" value="1"/>
</dbReference>
<sequence length="383" mass="42160">MALAPRNRRRWPTWFGVFTGLVILAAGGWWYFQNGGNKQPPLNTIEVSRGDIQQLVSATGVLEPSNYVDVGAQVSGQLETIHVRVGQTVSQGDLLAEIDPTVYVAKVDATRAQLKNQRAQLDDRKAQLRLAEIQFQRQTNLFQEEATTRESLQTAEASLASAKAQLAMLEAQIEQTSSTLRAEEANLGYARIYAPMDGTVVSIEARQGQTLNATQQAPVLMRIADLATMRVRAQVSEADVGKLEPGMRVYFTTLGDAERKVYGELLYIEPTPEVTNNVVLYNALFDANNDDGKLLPNMTAQVFFIQSEALDVLRVPVSSVQRGRVQVLTQAGQVEWRDIVAGVSNRVHTEVVSGVKEGEKVVLVSRDPRSGSSNTSNFRGMLR</sequence>
<evidence type="ECO:0000313" key="9">
    <source>
        <dbReference type="Proteomes" id="UP000070282"/>
    </source>
</evidence>
<dbReference type="GO" id="GO:1990195">
    <property type="term" value="C:macrolide transmembrane transporter complex"/>
    <property type="evidence" value="ECO:0007669"/>
    <property type="project" value="InterPro"/>
</dbReference>
<dbReference type="GO" id="GO:0015562">
    <property type="term" value="F:efflux transmembrane transporter activity"/>
    <property type="evidence" value="ECO:0007669"/>
    <property type="project" value="TreeGrafter"/>
</dbReference>
<keyword evidence="5" id="KW-0812">Transmembrane</keyword>
<accession>A0A137SBW5</accession>
<gene>
    <name evidence="8" type="ORF">J122_2154</name>
</gene>
<dbReference type="NCBIfam" id="TIGR01730">
    <property type="entry name" value="RND_mfp"/>
    <property type="match status" value="1"/>
</dbReference>
<dbReference type="InterPro" id="IPR030190">
    <property type="entry name" value="MacA_alpha-hairpin_sf"/>
</dbReference>
<evidence type="ECO:0000256" key="4">
    <source>
        <dbReference type="SAM" id="Coils"/>
    </source>
</evidence>
<proteinExistence type="inferred from homology"/>
<comment type="caution">
    <text evidence="8">The sequence shown here is derived from an EMBL/GenBank/DDBJ whole genome shotgun (WGS) entry which is preliminary data.</text>
</comment>
<dbReference type="EMBL" id="LOCO01000009">
    <property type="protein sequence ID" value="KXO09868.1"/>
    <property type="molecule type" value="Genomic_DNA"/>
</dbReference>
<evidence type="ECO:0000256" key="1">
    <source>
        <dbReference type="ARBA" id="ARBA00004236"/>
    </source>
</evidence>
<dbReference type="InterPro" id="IPR058626">
    <property type="entry name" value="MdtA-like_b-barrel"/>
</dbReference>
<dbReference type="Pfam" id="PF25944">
    <property type="entry name" value="Beta-barrel_RND"/>
    <property type="match status" value="1"/>
</dbReference>
<organism evidence="8 9">
    <name type="scientific">Marinobacter excellens LAMA 842</name>
    <dbReference type="NCBI Taxonomy" id="1306954"/>
    <lineage>
        <taxon>Bacteria</taxon>
        <taxon>Pseudomonadati</taxon>
        <taxon>Pseudomonadota</taxon>
        <taxon>Gammaproteobacteria</taxon>
        <taxon>Pseudomonadales</taxon>
        <taxon>Marinobacteraceae</taxon>
        <taxon>Marinobacter</taxon>
    </lineage>
</organism>
<dbReference type="RefSeq" id="WP_061332224.1">
    <property type="nucleotide sequence ID" value="NZ_LOCO01000009.1"/>
</dbReference>
<keyword evidence="9" id="KW-1185">Reference proteome</keyword>
<comment type="subcellular location">
    <subcellularLocation>
        <location evidence="1">Cell membrane</location>
    </subcellularLocation>
</comment>
<reference evidence="9" key="1">
    <citation type="submission" date="2015-12" db="EMBL/GenBank/DDBJ databases">
        <authorList>
            <person name="Lima A."/>
            <person name="Farahani Zayas N."/>
            <person name="Castro Da Silva M.A."/>
            <person name="Cabral A."/>
            <person name="Pessatti M.L."/>
        </authorList>
    </citation>
    <scope>NUCLEOTIDE SEQUENCE [LARGE SCALE GENOMIC DNA]</scope>
    <source>
        <strain evidence="9">LAMA 842</strain>
    </source>
</reference>
<dbReference type="InterPro" id="IPR006143">
    <property type="entry name" value="RND_pump_MFP"/>
</dbReference>
<feature type="domain" description="Multidrug resistance protein MdtA-like barrel-sandwich hybrid" evidence="6">
    <location>
        <begin position="66"/>
        <end position="220"/>
    </location>
</feature>
<dbReference type="Pfam" id="PF25917">
    <property type="entry name" value="BSH_RND"/>
    <property type="match status" value="1"/>
</dbReference>
<protein>
    <submittedName>
        <fullName evidence="8">Macrolide-specific efflux protein MacA</fullName>
    </submittedName>
</protein>
<evidence type="ECO:0000259" key="6">
    <source>
        <dbReference type="Pfam" id="PF25917"/>
    </source>
</evidence>
<dbReference type="GO" id="GO:1990281">
    <property type="term" value="C:efflux pump complex"/>
    <property type="evidence" value="ECO:0007669"/>
    <property type="project" value="TreeGrafter"/>
</dbReference>
<dbReference type="GO" id="GO:1990961">
    <property type="term" value="P:xenobiotic detoxification by transmembrane export across the plasma membrane"/>
    <property type="evidence" value="ECO:0007669"/>
    <property type="project" value="InterPro"/>
</dbReference>
<feature type="coiled-coil region" evidence="4">
    <location>
        <begin position="104"/>
        <end position="186"/>
    </location>
</feature>
<dbReference type="Gene3D" id="6.10.140.1990">
    <property type="match status" value="1"/>
</dbReference>
<comment type="similarity">
    <text evidence="2">Belongs to the membrane fusion protein (MFP) (TC 8.A.1) family.</text>
</comment>
<dbReference type="AlphaFoldDB" id="A0A137SBW5"/>
<name>A0A137SBW5_9GAMM</name>
<dbReference type="PATRIC" id="fig|1306954.6.peg.4119"/>
<keyword evidence="5" id="KW-1133">Transmembrane helix</keyword>
<dbReference type="Proteomes" id="UP000070282">
    <property type="component" value="Unassembled WGS sequence"/>
</dbReference>
<keyword evidence="5" id="KW-0472">Membrane</keyword>
<evidence type="ECO:0000256" key="2">
    <source>
        <dbReference type="ARBA" id="ARBA00009477"/>
    </source>
</evidence>
<dbReference type="Gene3D" id="6.20.50.140">
    <property type="match status" value="1"/>
</dbReference>
<evidence type="ECO:0000256" key="5">
    <source>
        <dbReference type="SAM" id="Phobius"/>
    </source>
</evidence>
<dbReference type="InterPro" id="IPR058625">
    <property type="entry name" value="MdtA-like_BSH"/>
</dbReference>
<dbReference type="GO" id="GO:0019898">
    <property type="term" value="C:extrinsic component of membrane"/>
    <property type="evidence" value="ECO:0007669"/>
    <property type="project" value="InterPro"/>
</dbReference>
<dbReference type="Gene3D" id="2.40.30.170">
    <property type="match status" value="1"/>
</dbReference>
<evidence type="ECO:0000256" key="3">
    <source>
        <dbReference type="ARBA" id="ARBA00023054"/>
    </source>
</evidence>
<evidence type="ECO:0000259" key="7">
    <source>
        <dbReference type="Pfam" id="PF25944"/>
    </source>
</evidence>